<comment type="caution">
    <text evidence="1">The sequence shown here is derived from an EMBL/GenBank/DDBJ whole genome shotgun (WGS) entry which is preliminary data.</text>
</comment>
<gene>
    <name evidence="1" type="ORF">HB13667_29115</name>
</gene>
<accession>A0A0P7CLH4</accession>
<dbReference type="Proteomes" id="UP000050437">
    <property type="component" value="Unassembled WGS sequence"/>
</dbReference>
<organism evidence="1 2">
    <name type="scientific">Pseudomonas putida</name>
    <name type="common">Arthrobacter siderocapsulatus</name>
    <dbReference type="NCBI Taxonomy" id="303"/>
    <lineage>
        <taxon>Bacteria</taxon>
        <taxon>Pseudomonadati</taxon>
        <taxon>Pseudomonadota</taxon>
        <taxon>Gammaproteobacteria</taxon>
        <taxon>Pseudomonadales</taxon>
        <taxon>Pseudomonadaceae</taxon>
        <taxon>Pseudomonas</taxon>
    </lineage>
</organism>
<protein>
    <submittedName>
        <fullName evidence="1">Uncharacterized protein</fullName>
    </submittedName>
</protein>
<dbReference type="AlphaFoldDB" id="A0A0P7CLH4"/>
<evidence type="ECO:0000313" key="2">
    <source>
        <dbReference type="Proteomes" id="UP000050437"/>
    </source>
</evidence>
<dbReference type="RefSeq" id="WP_054573889.1">
    <property type="nucleotide sequence ID" value="NZ_LKKS01000149.1"/>
</dbReference>
<proteinExistence type="predicted"/>
<name>A0A0P7CLH4_PSEPU</name>
<reference evidence="1 2" key="1">
    <citation type="submission" date="2015-10" db="EMBL/GenBank/DDBJ databases">
        <title>Pseudomonas putida clinical strains.</title>
        <authorList>
            <person name="Molina L."/>
            <person name="Udaondo Z."/>
        </authorList>
    </citation>
    <scope>NUCLEOTIDE SEQUENCE [LARGE SCALE GENOMIC DNA]</scope>
    <source>
        <strain evidence="1 2">HB13667</strain>
    </source>
</reference>
<sequence length="65" mass="7169">MSSKWKIVTISCANLDNPNWTMMVNLAGPLGAQTTCHVPAPSNIDSMTFKQIKEYALAKWEEANA</sequence>
<evidence type="ECO:0000313" key="1">
    <source>
        <dbReference type="EMBL" id="KPM57837.1"/>
    </source>
</evidence>
<dbReference type="EMBL" id="LKKS01000149">
    <property type="protein sequence ID" value="KPM57837.1"/>
    <property type="molecule type" value="Genomic_DNA"/>
</dbReference>